<feature type="compositionally biased region" description="Pro residues" evidence="1">
    <location>
        <begin position="761"/>
        <end position="775"/>
    </location>
</feature>
<sequence>MSAVELEIGKADFDFYAKFAKPLILSLTNTEDRILASAWFSKLRDEASGPEKLRLDYLKLLLFVLQRHRLAGPFIENPNIEETLQTFGDSYDLPTIARQIIEKEQNEKKEKYRKRMRGEIGDFSPYSTDYSPDLREYVAAQDIPNFGVHVYYAISKDPILDWDNAHHAVFPKAVKRMEPQGHLSETSFAVMEPKDVEEEIDTCKILEETGVMPDESIFLGQRRERERKSPYVYMDRPAPALGILPGEGETEVIDEELPPPTWGSNLIEVREPIDMERPDTGAEQPDEQPTRVEVTSPKEADPEDPGIVELLETSFNMEDILAEVDAIETEDFVPTDGLLSDEDDEFAAAEVNFQDVQAMLDQQDAAIAAAMAELDEDELKMLAEMEAEDKEAAEAKKHEPKQEVKVLADEDTVIKLLVEEPGSKKETAEEKDRKAAKKADEKKKKPAGRTGLNKGKAKGALLKECEKKALENEEKKAKVVATKTGKPAGGPSKRPGVPKTKPSTSKTKVVETASTGKIPTAKPSDSGIPAPGKGIPRPAGRGIPRPAGSGIPRPGQTGIPGPGATETPQPGGIPQGTPKSHMEAMKARLEQMMQETRESFPEEFIDEGQADIATAAQEGAPEQARRVRLSPIHEVSMTAPMSPGSPESDDIFDEMEREYLILERLYELYEQIAPDVPDELRTPPPFSKHPQIKALGRKMKYRAQEFDIHPLEEFQSAQQYFAEEGRVAPSPFVDPREAGRMGERGAVEQDIRDVPMRRPEAQPPPEATPPPPERSPPTEESPPWAEVEDLKKICERAERRVDISPAISGGVGVTTPKSPATPRRPAKRDLRFEFELESPPPYESPPVSPEKMTTPEFVRVRRYQLPEVITDAEVEKLAAERYPEYEAYMQAQIQAERDRWGRFAPGASPEAVPPAEPTPAPGTPSPRPGPSVQVTPPSAVPQMVEAQRTPEQLPPEYQYQYETPPRLAAPEMPEIPGSPVFEEFDPLAHEDITLQVPPDLVEADFDEFEQVHGSPQIQLQDWFDPMQAIADAGELDFGLDIPDEMMPELAPFEEPPPTPPPPPSPMTVLKQQLREHEIEPEFLDRSRPLQKSKRVMVASKTVRIPRRSRPTRLAKETIQEDYSGETFEKDEEIMEQEVAREQEQKFLEMVIEESERVDHLKQIIESAEAGEIATLEEEMPPELAEPSPPSSPYRSPIKTPERPVKPVTTPPLPPSRDQLMYAGTPERVEQRPLFEEELEFLASPGLPTPTPPRQPPPPSPPVPSPPPRGFLMWDSPPSGGGLFDEEIDESMLASPGMSPGRTLEEDLMELGTPTRLPAPFWEQPPTPSPPRPMPQPQPAFVPRPMAPLSPEIDAAALQRELRAHELEFRKAHAGGFRAGTRWVGRRSARNYQLMPIAEQLDYEGSRKMPPAAKDYHVMLHKLPPAPPPAPYPPELMDVAHEGRFYHPDTLLDQPIPYEEELPPPIEPEWQVYGWRTPPRLRPRPAHEPAAPTQPYAKASHASDVLLFEEPPEGIYVPLDEDVVPLELMQEGFPMTPPRPMPISPPRLMPPSPGFAIPTMTMSQQMMQATQMAQWQAERIASPPRPISPERIPSPPRRAAPPPAPYRSPQQARQPSPPAPHWSPQPGPSSIPHVYPYAPPAPPRQPSPPMRESPRQPTARPSPPRETPPPPQRPQVPSPVSPPRITKRVTEVKYTSQFYDPDSPEASKKWTKGRTMLQFNRPCGDQRPVQTPRPQGVAVYGTGPPASAAEYPPMAPMSQMGSPERAPRRRPVRFMGRDQQEGQTPTRRGGQLPRRRILEGELDAQDRLHRRNLLSEYMDEEPQEPVPLSPPPQVSSVSAVQGERIEVMEEYVETEHDFIPEHLRGFRWMDEPDEDYYSAFRKQFQR</sequence>
<feature type="region of interest" description="Disordered" evidence="1">
    <location>
        <begin position="417"/>
        <end position="581"/>
    </location>
</feature>
<feature type="region of interest" description="Disordered" evidence="1">
    <location>
        <begin position="1582"/>
        <end position="1797"/>
    </location>
</feature>
<feature type="compositionally biased region" description="Pro residues" evidence="1">
    <location>
        <begin position="1823"/>
        <end position="1832"/>
    </location>
</feature>
<dbReference type="InterPro" id="IPR027831">
    <property type="entry name" value="DUF4485"/>
</dbReference>
<feature type="region of interest" description="Disordered" evidence="1">
    <location>
        <begin position="900"/>
        <end position="956"/>
    </location>
</feature>
<feature type="compositionally biased region" description="Basic and acidic residues" evidence="1">
    <location>
        <begin position="417"/>
        <end position="443"/>
    </location>
</feature>
<dbReference type="Proteomes" id="UP001431783">
    <property type="component" value="Unassembled WGS sequence"/>
</dbReference>
<feature type="region of interest" description="Disordered" evidence="1">
    <location>
        <begin position="385"/>
        <end position="404"/>
    </location>
</feature>
<organism evidence="3 4">
    <name type="scientific">Henosepilachna vigintioctopunctata</name>
    <dbReference type="NCBI Taxonomy" id="420089"/>
    <lineage>
        <taxon>Eukaryota</taxon>
        <taxon>Metazoa</taxon>
        <taxon>Ecdysozoa</taxon>
        <taxon>Arthropoda</taxon>
        <taxon>Hexapoda</taxon>
        <taxon>Insecta</taxon>
        <taxon>Pterygota</taxon>
        <taxon>Neoptera</taxon>
        <taxon>Endopterygota</taxon>
        <taxon>Coleoptera</taxon>
        <taxon>Polyphaga</taxon>
        <taxon>Cucujiformia</taxon>
        <taxon>Coccinelloidea</taxon>
        <taxon>Coccinellidae</taxon>
        <taxon>Epilachninae</taxon>
        <taxon>Epilachnini</taxon>
        <taxon>Henosepilachna</taxon>
    </lineage>
</organism>
<feature type="region of interest" description="Disordered" evidence="1">
    <location>
        <begin position="725"/>
        <end position="853"/>
    </location>
</feature>
<feature type="compositionally biased region" description="Pro residues" evidence="1">
    <location>
        <begin position="911"/>
        <end position="929"/>
    </location>
</feature>
<feature type="compositionally biased region" description="Basic and acidic residues" evidence="1">
    <location>
        <begin position="461"/>
        <end position="477"/>
    </location>
</feature>
<feature type="compositionally biased region" description="Low complexity" evidence="1">
    <location>
        <begin position="527"/>
        <end position="555"/>
    </location>
</feature>
<feature type="domain" description="DUF4485" evidence="2">
    <location>
        <begin position="11"/>
        <end position="80"/>
    </location>
</feature>
<dbReference type="Pfam" id="PF14846">
    <property type="entry name" value="DUF4485"/>
    <property type="match status" value="1"/>
</dbReference>
<feature type="compositionally biased region" description="Pro residues" evidence="1">
    <location>
        <begin position="1659"/>
        <end position="1681"/>
    </location>
</feature>
<feature type="compositionally biased region" description="Pro residues" evidence="1">
    <location>
        <begin position="1582"/>
        <end position="1605"/>
    </location>
</feature>
<feature type="compositionally biased region" description="Pro residues" evidence="1">
    <location>
        <begin position="1246"/>
        <end position="1268"/>
    </location>
</feature>
<feature type="region of interest" description="Disordered" evidence="1">
    <location>
        <begin position="1047"/>
        <end position="1067"/>
    </location>
</feature>
<feature type="region of interest" description="Disordered" evidence="1">
    <location>
        <begin position="276"/>
        <end position="304"/>
    </location>
</feature>
<name>A0AAW1UKF5_9CUCU</name>
<evidence type="ECO:0000313" key="4">
    <source>
        <dbReference type="Proteomes" id="UP001431783"/>
    </source>
</evidence>
<feature type="compositionally biased region" description="Pro residues" evidence="1">
    <location>
        <begin position="1614"/>
        <end position="1628"/>
    </location>
</feature>
<feature type="compositionally biased region" description="Pro residues" evidence="1">
    <location>
        <begin position="838"/>
        <end position="848"/>
    </location>
</feature>
<evidence type="ECO:0000259" key="2">
    <source>
        <dbReference type="Pfam" id="PF14846"/>
    </source>
</evidence>
<accession>A0AAW1UKF5</accession>
<proteinExistence type="predicted"/>
<feature type="compositionally biased region" description="Basic residues" evidence="1">
    <location>
        <begin position="1103"/>
        <end position="1112"/>
    </location>
</feature>
<feature type="compositionally biased region" description="Basic and acidic residues" evidence="1">
    <location>
        <begin position="390"/>
        <end position="404"/>
    </location>
</feature>
<keyword evidence="4" id="KW-1185">Reference proteome</keyword>
<feature type="region of interest" description="Disordered" evidence="1">
    <location>
        <begin position="1094"/>
        <end position="1113"/>
    </location>
</feature>
<dbReference type="EMBL" id="JARQZJ010000091">
    <property type="protein sequence ID" value="KAK9883208.1"/>
    <property type="molecule type" value="Genomic_DNA"/>
</dbReference>
<feature type="compositionally biased region" description="Pro residues" evidence="1">
    <location>
        <begin position="1053"/>
        <end position="1065"/>
    </location>
</feature>
<evidence type="ECO:0000313" key="3">
    <source>
        <dbReference type="EMBL" id="KAK9883208.1"/>
    </source>
</evidence>
<feature type="compositionally biased region" description="Basic and acidic residues" evidence="1">
    <location>
        <begin position="734"/>
        <end position="760"/>
    </location>
</feature>
<feature type="compositionally biased region" description="Low complexity" evidence="1">
    <location>
        <begin position="567"/>
        <end position="578"/>
    </location>
</feature>
<feature type="region of interest" description="Disordered" evidence="1">
    <location>
        <begin position="1813"/>
        <end position="1838"/>
    </location>
</feature>
<feature type="compositionally biased region" description="Low complexity" evidence="1">
    <location>
        <begin position="497"/>
        <end position="507"/>
    </location>
</feature>
<gene>
    <name evidence="3" type="ORF">WA026_001400</name>
</gene>
<protein>
    <recommendedName>
        <fullName evidence="2">DUF4485 domain-containing protein</fullName>
    </recommendedName>
</protein>
<comment type="caution">
    <text evidence="3">The sequence shown here is derived from an EMBL/GenBank/DDBJ whole genome shotgun (WGS) entry which is preliminary data.</text>
</comment>
<reference evidence="3 4" key="1">
    <citation type="submission" date="2023-03" db="EMBL/GenBank/DDBJ databases">
        <title>Genome insight into feeding habits of ladybird beetles.</title>
        <authorList>
            <person name="Li H.-S."/>
            <person name="Huang Y.-H."/>
            <person name="Pang H."/>
        </authorList>
    </citation>
    <scope>NUCLEOTIDE SEQUENCE [LARGE SCALE GENOMIC DNA]</scope>
    <source>
        <strain evidence="3">SYSU_2023b</strain>
        <tissue evidence="3">Whole body</tissue>
    </source>
</reference>
<evidence type="ECO:0000256" key="1">
    <source>
        <dbReference type="SAM" id="MobiDB-lite"/>
    </source>
</evidence>
<feature type="compositionally biased region" description="Pro residues" evidence="1">
    <location>
        <begin position="1636"/>
        <end position="1650"/>
    </location>
</feature>
<feature type="region of interest" description="Disordered" evidence="1">
    <location>
        <begin position="1168"/>
        <end position="1284"/>
    </location>
</feature>
<feature type="compositionally biased region" description="Basic and acidic residues" evidence="1">
    <location>
        <begin position="788"/>
        <end position="802"/>
    </location>
</feature>